<evidence type="ECO:0000313" key="13">
    <source>
        <dbReference type="EMBL" id="CAF4367899.1"/>
    </source>
</evidence>
<keyword evidence="5" id="KW-0297">G-protein coupled receptor</keyword>
<keyword evidence="18" id="KW-1185">Reference proteome</keyword>
<evidence type="ECO:0000313" key="17">
    <source>
        <dbReference type="Proteomes" id="UP000663825"/>
    </source>
</evidence>
<feature type="domain" description="G-protein coupled receptors family 1 profile" evidence="10">
    <location>
        <begin position="1"/>
        <end position="171"/>
    </location>
</feature>
<evidence type="ECO:0000256" key="1">
    <source>
        <dbReference type="ARBA" id="ARBA00004651"/>
    </source>
</evidence>
<comment type="subcellular location">
    <subcellularLocation>
        <location evidence="1">Cell membrane</location>
        <topology evidence="1">Multi-pass membrane protein</topology>
    </subcellularLocation>
</comment>
<dbReference type="Proteomes" id="UP000663825">
    <property type="component" value="Unassembled WGS sequence"/>
</dbReference>
<evidence type="ECO:0000256" key="3">
    <source>
        <dbReference type="ARBA" id="ARBA00022692"/>
    </source>
</evidence>
<feature type="transmembrane region" description="Helical" evidence="9">
    <location>
        <begin position="149"/>
        <end position="171"/>
    </location>
</feature>
<dbReference type="Proteomes" id="UP000663838">
    <property type="component" value="Unassembled WGS sequence"/>
</dbReference>
<dbReference type="OrthoDB" id="10019000at2759"/>
<dbReference type="PANTHER" id="PTHR24249:SF372">
    <property type="entry name" value="G-PROTEIN COUPLED RECEPTORS FAMILY 1 PROFILE DOMAIN-CONTAINING PROTEIN"/>
    <property type="match status" value="1"/>
</dbReference>
<dbReference type="Gene3D" id="1.20.1070.10">
    <property type="entry name" value="Rhodopsin 7-helix transmembrane proteins"/>
    <property type="match status" value="1"/>
</dbReference>
<keyword evidence="4 9" id="KW-1133">Transmembrane helix</keyword>
<evidence type="ECO:0000313" key="12">
    <source>
        <dbReference type="EMBL" id="CAF4345918.1"/>
    </source>
</evidence>
<dbReference type="SUPFAM" id="SSF81321">
    <property type="entry name" value="Family A G protein-coupled receptor-like"/>
    <property type="match status" value="1"/>
</dbReference>
<organism evidence="11 17">
    <name type="scientific">Rotaria socialis</name>
    <dbReference type="NCBI Taxonomy" id="392032"/>
    <lineage>
        <taxon>Eukaryota</taxon>
        <taxon>Metazoa</taxon>
        <taxon>Spiralia</taxon>
        <taxon>Gnathifera</taxon>
        <taxon>Rotifera</taxon>
        <taxon>Eurotatoria</taxon>
        <taxon>Bdelloidea</taxon>
        <taxon>Philodinida</taxon>
        <taxon>Philodinidae</taxon>
        <taxon>Rotaria</taxon>
    </lineage>
</organism>
<protein>
    <recommendedName>
        <fullName evidence="10">G-protein coupled receptors family 1 profile domain-containing protein</fullName>
    </recommendedName>
</protein>
<evidence type="ECO:0000256" key="6">
    <source>
        <dbReference type="ARBA" id="ARBA00023136"/>
    </source>
</evidence>
<dbReference type="EMBL" id="CAJOBR010007160">
    <property type="protein sequence ID" value="CAF4858007.1"/>
    <property type="molecule type" value="Genomic_DNA"/>
</dbReference>
<evidence type="ECO:0000313" key="16">
    <source>
        <dbReference type="EMBL" id="CAF4858007.1"/>
    </source>
</evidence>
<dbReference type="PANTHER" id="PTHR24249">
    <property type="entry name" value="HISTAMINE RECEPTOR-RELATED G-PROTEIN COUPLED RECEPTOR"/>
    <property type="match status" value="1"/>
</dbReference>
<evidence type="ECO:0000256" key="2">
    <source>
        <dbReference type="ARBA" id="ARBA00022475"/>
    </source>
</evidence>
<dbReference type="Proteomes" id="UP000663862">
    <property type="component" value="Unassembled WGS sequence"/>
</dbReference>
<dbReference type="PROSITE" id="PS50262">
    <property type="entry name" value="G_PROTEIN_RECEP_F1_2"/>
    <property type="match status" value="1"/>
</dbReference>
<dbReference type="EMBL" id="CAJOBQ010000496">
    <property type="protein sequence ID" value="CAF4367899.1"/>
    <property type="molecule type" value="Genomic_DNA"/>
</dbReference>
<evidence type="ECO:0000256" key="8">
    <source>
        <dbReference type="ARBA" id="ARBA00023224"/>
    </source>
</evidence>
<dbReference type="EMBL" id="CAJNXB010001679">
    <property type="protein sequence ID" value="CAF3186727.1"/>
    <property type="molecule type" value="Genomic_DNA"/>
</dbReference>
<keyword evidence="6 9" id="KW-0472">Membrane</keyword>
<dbReference type="EMBL" id="CAJOBS010000601">
    <property type="protein sequence ID" value="CAF4609641.1"/>
    <property type="molecule type" value="Genomic_DNA"/>
</dbReference>
<dbReference type="GO" id="GO:0004930">
    <property type="term" value="F:G protein-coupled receptor activity"/>
    <property type="evidence" value="ECO:0007669"/>
    <property type="project" value="UniProtKB-KW"/>
</dbReference>
<dbReference type="Pfam" id="PF00001">
    <property type="entry name" value="7tm_1"/>
    <property type="match status" value="1"/>
</dbReference>
<comment type="caution">
    <text evidence="11">The sequence shown here is derived from an EMBL/GenBank/DDBJ whole genome shotgun (WGS) entry which is preliminary data.</text>
</comment>
<dbReference type="CDD" id="cd00637">
    <property type="entry name" value="7tm_classA_rhodopsin-like"/>
    <property type="match status" value="1"/>
</dbReference>
<accession>A0A817PVD7</accession>
<dbReference type="EMBL" id="CAJOBP010004669">
    <property type="protein sequence ID" value="CAF4447469.1"/>
    <property type="molecule type" value="Genomic_DNA"/>
</dbReference>
<dbReference type="GO" id="GO:0005886">
    <property type="term" value="C:plasma membrane"/>
    <property type="evidence" value="ECO:0007669"/>
    <property type="project" value="UniProtKB-SubCell"/>
</dbReference>
<evidence type="ECO:0000256" key="4">
    <source>
        <dbReference type="ARBA" id="ARBA00022989"/>
    </source>
</evidence>
<dbReference type="InterPro" id="IPR050569">
    <property type="entry name" value="TAAR"/>
</dbReference>
<proteinExistence type="predicted"/>
<feature type="transmembrane region" description="Helical" evidence="9">
    <location>
        <begin position="116"/>
        <end position="137"/>
    </location>
</feature>
<keyword evidence="8" id="KW-0807">Transducer</keyword>
<dbReference type="PRINTS" id="PR00237">
    <property type="entry name" value="GPCRRHODOPSN"/>
</dbReference>
<keyword evidence="2" id="KW-1003">Cell membrane</keyword>
<evidence type="ECO:0000313" key="14">
    <source>
        <dbReference type="EMBL" id="CAF4447469.1"/>
    </source>
</evidence>
<evidence type="ECO:0000259" key="10">
    <source>
        <dbReference type="PROSITE" id="PS50262"/>
    </source>
</evidence>
<dbReference type="Proteomes" id="UP000663873">
    <property type="component" value="Unassembled WGS sequence"/>
</dbReference>
<keyword evidence="7" id="KW-0675">Receptor</keyword>
<feature type="transmembrane region" description="Helical" evidence="9">
    <location>
        <begin position="21"/>
        <end position="40"/>
    </location>
</feature>
<evidence type="ECO:0000313" key="18">
    <source>
        <dbReference type="Proteomes" id="UP000663873"/>
    </source>
</evidence>
<evidence type="ECO:0000313" key="11">
    <source>
        <dbReference type="EMBL" id="CAF3186727.1"/>
    </source>
</evidence>
<gene>
    <name evidence="12" type="ORF">HFQ381_LOCUS16416</name>
    <name evidence="16" type="ORF">QYT958_LOCUS27691</name>
    <name evidence="11" type="ORF">TIS948_LOCUS11680</name>
    <name evidence="15" type="ORF">TOA249_LOCUS11187</name>
    <name evidence="13" type="ORF">TSG867_LOCUS10675</name>
    <name evidence="14" type="ORF">UJA718_LOCUS22544</name>
</gene>
<feature type="transmembrane region" description="Helical" evidence="9">
    <location>
        <begin position="60"/>
        <end position="86"/>
    </location>
</feature>
<dbReference type="EMBL" id="CAJOBO010001162">
    <property type="protein sequence ID" value="CAF4345918.1"/>
    <property type="molecule type" value="Genomic_DNA"/>
</dbReference>
<evidence type="ECO:0000256" key="7">
    <source>
        <dbReference type="ARBA" id="ARBA00023170"/>
    </source>
</evidence>
<evidence type="ECO:0000256" key="5">
    <source>
        <dbReference type="ARBA" id="ARBA00023040"/>
    </source>
</evidence>
<dbReference type="AlphaFoldDB" id="A0A817PVD7"/>
<keyword evidence="3 9" id="KW-0812">Transmembrane</keyword>
<evidence type="ECO:0000313" key="15">
    <source>
        <dbReference type="EMBL" id="CAF4609641.1"/>
    </source>
</evidence>
<sequence>MSINQLCRVLYPTRLLFKKKKWVLISSGLEWIVAIVIPIPQLGSSAMSCDALLPSLILDVYLLIIITIIPCAIMVLVHVIIFLYAWRSAKRVAPAANTQETQAAYRMGLNGREKSLLKHMMFMLIVYVIGWVPLYIVKIFPVNTSTQSIKSMLAALPIASCWISITDMLVYHHEVRRFVWMHVSHWVKRDDL</sequence>
<dbReference type="InterPro" id="IPR017452">
    <property type="entry name" value="GPCR_Rhodpsn_7TM"/>
</dbReference>
<evidence type="ECO:0000256" key="9">
    <source>
        <dbReference type="SAM" id="Phobius"/>
    </source>
</evidence>
<dbReference type="Proteomes" id="UP000663848">
    <property type="component" value="Unassembled WGS sequence"/>
</dbReference>
<dbReference type="Proteomes" id="UP000663851">
    <property type="component" value="Unassembled WGS sequence"/>
</dbReference>
<dbReference type="InterPro" id="IPR000276">
    <property type="entry name" value="GPCR_Rhodpsn"/>
</dbReference>
<reference evidence="11" key="1">
    <citation type="submission" date="2021-02" db="EMBL/GenBank/DDBJ databases">
        <authorList>
            <person name="Nowell W R."/>
        </authorList>
    </citation>
    <scope>NUCLEOTIDE SEQUENCE</scope>
</reference>
<name>A0A817PVD7_9BILA</name>